<keyword evidence="3" id="KW-1185">Reference proteome</keyword>
<feature type="transmembrane region" description="Helical" evidence="1">
    <location>
        <begin position="77"/>
        <end position="100"/>
    </location>
</feature>
<feature type="transmembrane region" description="Helical" evidence="1">
    <location>
        <begin position="25"/>
        <end position="48"/>
    </location>
</feature>
<keyword evidence="1" id="KW-0812">Transmembrane</keyword>
<dbReference type="AlphaFoldDB" id="A0A8H8RQI4"/>
<dbReference type="Proteomes" id="UP000443090">
    <property type="component" value="Unassembled WGS sequence"/>
</dbReference>
<dbReference type="EMBL" id="QGMI01000594">
    <property type="protein sequence ID" value="TVY38525.1"/>
    <property type="molecule type" value="Genomic_DNA"/>
</dbReference>
<dbReference type="OrthoDB" id="3537340at2759"/>
<keyword evidence="1" id="KW-1133">Transmembrane helix</keyword>
<evidence type="ECO:0000313" key="2">
    <source>
        <dbReference type="EMBL" id="TVY38525.1"/>
    </source>
</evidence>
<organism evidence="2 3">
    <name type="scientific">Lachnellula occidentalis</name>
    <dbReference type="NCBI Taxonomy" id="215460"/>
    <lineage>
        <taxon>Eukaryota</taxon>
        <taxon>Fungi</taxon>
        <taxon>Dikarya</taxon>
        <taxon>Ascomycota</taxon>
        <taxon>Pezizomycotina</taxon>
        <taxon>Leotiomycetes</taxon>
        <taxon>Helotiales</taxon>
        <taxon>Lachnaceae</taxon>
        <taxon>Lachnellula</taxon>
    </lineage>
</organism>
<proteinExistence type="predicted"/>
<comment type="caution">
    <text evidence="2">The sequence shown here is derived from an EMBL/GenBank/DDBJ whole genome shotgun (WGS) entry which is preliminary data.</text>
</comment>
<name>A0A8H8RQI4_9HELO</name>
<evidence type="ECO:0000256" key="1">
    <source>
        <dbReference type="SAM" id="Phobius"/>
    </source>
</evidence>
<sequence>MTGVFTTKDHARCRHYARFMQHLTVAQALAIFWLLFICVLVLMCVAAYQHHSTIPDTERGVPARRYRQHVQRLRRRYLGIVTICFLVSVVCVMLECFALFNIEYCDGEDLMQLYWGFWSVVQVEAWVAAVGRGAGDAGAGFRGAGLDFQVELE</sequence>
<keyword evidence="1" id="KW-0472">Membrane</keyword>
<evidence type="ECO:0000313" key="3">
    <source>
        <dbReference type="Proteomes" id="UP000443090"/>
    </source>
</evidence>
<accession>A0A8H8RQI4</accession>
<protein>
    <submittedName>
        <fullName evidence="2">Uncharacterized protein</fullName>
    </submittedName>
</protein>
<gene>
    <name evidence="2" type="ORF">LOCC1_G007613</name>
</gene>
<reference evidence="2 3" key="1">
    <citation type="submission" date="2018-05" db="EMBL/GenBank/DDBJ databases">
        <title>Genome sequencing and assembly of the regulated plant pathogen Lachnellula willkommii and related sister species for the development of diagnostic species identification markers.</title>
        <authorList>
            <person name="Giroux E."/>
            <person name="Bilodeau G."/>
        </authorList>
    </citation>
    <scope>NUCLEOTIDE SEQUENCE [LARGE SCALE GENOMIC DNA]</scope>
    <source>
        <strain evidence="2 3">CBS 160.35</strain>
    </source>
</reference>